<dbReference type="InterPro" id="IPR039595">
    <property type="entry name" value="TE2IP/Rap1"/>
</dbReference>
<comment type="subcellular location">
    <subcellularLocation>
        <location evidence="5">Nucleus</location>
    </subcellularLocation>
    <subcellularLocation>
        <location evidence="5">Chromosome</location>
        <location evidence="5">Telomere</location>
    </subcellularLocation>
</comment>
<reference evidence="8" key="1">
    <citation type="journal article" date="2023" name="Mol. Phylogenet. Evol.">
        <title>Genome-scale phylogeny and comparative genomics of the fungal order Sordariales.</title>
        <authorList>
            <person name="Hensen N."/>
            <person name="Bonometti L."/>
            <person name="Westerberg I."/>
            <person name="Brannstrom I.O."/>
            <person name="Guillou S."/>
            <person name="Cros-Aarteil S."/>
            <person name="Calhoun S."/>
            <person name="Haridas S."/>
            <person name="Kuo A."/>
            <person name="Mondo S."/>
            <person name="Pangilinan J."/>
            <person name="Riley R."/>
            <person name="LaButti K."/>
            <person name="Andreopoulos B."/>
            <person name="Lipzen A."/>
            <person name="Chen C."/>
            <person name="Yan M."/>
            <person name="Daum C."/>
            <person name="Ng V."/>
            <person name="Clum A."/>
            <person name="Steindorff A."/>
            <person name="Ohm R.A."/>
            <person name="Martin F."/>
            <person name="Silar P."/>
            <person name="Natvig D.O."/>
            <person name="Lalanne C."/>
            <person name="Gautier V."/>
            <person name="Ament-Velasquez S.L."/>
            <person name="Kruys A."/>
            <person name="Hutchinson M.I."/>
            <person name="Powell A.J."/>
            <person name="Barry K."/>
            <person name="Miller A.N."/>
            <person name="Grigoriev I.V."/>
            <person name="Debuchy R."/>
            <person name="Gladieux P."/>
            <person name="Hiltunen Thoren M."/>
            <person name="Johannesson H."/>
        </authorList>
    </citation>
    <scope>NUCLEOTIDE SEQUENCE</scope>
    <source>
        <strain evidence="8">CBS 892.96</strain>
    </source>
</reference>
<organism evidence="8 9">
    <name type="scientific">Triangularia setosa</name>
    <dbReference type="NCBI Taxonomy" id="2587417"/>
    <lineage>
        <taxon>Eukaryota</taxon>
        <taxon>Fungi</taxon>
        <taxon>Dikarya</taxon>
        <taxon>Ascomycota</taxon>
        <taxon>Pezizomycotina</taxon>
        <taxon>Sordariomycetes</taxon>
        <taxon>Sordariomycetidae</taxon>
        <taxon>Sordariales</taxon>
        <taxon>Podosporaceae</taxon>
        <taxon>Triangularia</taxon>
    </lineage>
</organism>
<dbReference type="AlphaFoldDB" id="A0AAN6W316"/>
<evidence type="ECO:0000256" key="4">
    <source>
        <dbReference type="ARBA" id="ARBA00023242"/>
    </source>
</evidence>
<feature type="compositionally biased region" description="Polar residues" evidence="6">
    <location>
        <begin position="352"/>
        <end position="371"/>
    </location>
</feature>
<evidence type="ECO:0000313" key="8">
    <source>
        <dbReference type="EMBL" id="KAK4172772.1"/>
    </source>
</evidence>
<dbReference type="Gene3D" id="3.40.50.10190">
    <property type="entry name" value="BRCT domain"/>
    <property type="match status" value="1"/>
</dbReference>
<dbReference type="GO" id="GO:0042162">
    <property type="term" value="F:telomeric DNA binding"/>
    <property type="evidence" value="ECO:0007669"/>
    <property type="project" value="TreeGrafter"/>
</dbReference>
<accession>A0AAN6W316</accession>
<keyword evidence="3 5" id="KW-0779">Telomere</keyword>
<evidence type="ECO:0000256" key="6">
    <source>
        <dbReference type="SAM" id="MobiDB-lite"/>
    </source>
</evidence>
<comment type="subunit">
    <text evidence="5">Homodimer.</text>
</comment>
<evidence type="ECO:0000256" key="3">
    <source>
        <dbReference type="ARBA" id="ARBA00022895"/>
    </source>
</evidence>
<evidence type="ECO:0000259" key="7">
    <source>
        <dbReference type="PROSITE" id="PS50172"/>
    </source>
</evidence>
<feature type="region of interest" description="Disordered" evidence="6">
    <location>
        <begin position="344"/>
        <end position="484"/>
    </location>
</feature>
<dbReference type="InterPro" id="IPR001357">
    <property type="entry name" value="BRCT_dom"/>
</dbReference>
<feature type="region of interest" description="Disordered" evidence="6">
    <location>
        <begin position="271"/>
        <end position="315"/>
    </location>
</feature>
<feature type="compositionally biased region" description="Polar residues" evidence="6">
    <location>
        <begin position="378"/>
        <end position="389"/>
    </location>
</feature>
<dbReference type="GO" id="GO:0031848">
    <property type="term" value="P:protection from non-homologous end joining at telomere"/>
    <property type="evidence" value="ECO:0007669"/>
    <property type="project" value="TreeGrafter"/>
</dbReference>
<dbReference type="PANTHER" id="PTHR16466">
    <property type="entry name" value="TELOMERE REPEAT-BINDING FACTOR 2-INTERACTING PROTEIN 1"/>
    <property type="match status" value="1"/>
</dbReference>
<dbReference type="InterPro" id="IPR036420">
    <property type="entry name" value="BRCT_dom_sf"/>
</dbReference>
<dbReference type="SUPFAM" id="SSF46689">
    <property type="entry name" value="Homeodomain-like"/>
    <property type="match status" value="2"/>
</dbReference>
<feature type="compositionally biased region" description="Basic and acidic residues" evidence="6">
    <location>
        <begin position="394"/>
        <end position="417"/>
    </location>
</feature>
<protein>
    <recommendedName>
        <fullName evidence="5">DNA-binding protein RAP1</fullName>
    </recommendedName>
</protein>
<dbReference type="CDD" id="cd11655">
    <property type="entry name" value="rap1_myb-like"/>
    <property type="match status" value="2"/>
</dbReference>
<proteinExistence type="inferred from homology"/>
<dbReference type="GO" id="GO:0070187">
    <property type="term" value="C:shelterin complex"/>
    <property type="evidence" value="ECO:0007669"/>
    <property type="project" value="TreeGrafter"/>
</dbReference>
<sequence length="636" mass="71463">MPPPIVYEGVNGSYEGTLFNGLKFFVSKRLPLRREVVEKIKNNGGKTVELEKFADLLIWDHLITHGAPSGAVSAKFIEDCISKGEIANKDEYLVATSARPVGSSVSTRKGTKYPFTPKDDQTLLSWIRQKEEAGVSIKGNTIYQELAVKYPHHTYQSWRSRYIDKLSHLPQQSVRPLPPPTPTPVKSRSSINARAAPSSTAPTPSSSTTPKGFSRRVPYTAEDDRILLQHLDEHGGARSGTKIYKELEEKYPHHTWQSWRERYVKTLSKRKNFDPGETAEPIQVTRPRQQPSGSELPPAKRLRTSISSSSNVQSTALMAPPSTQLVMTEEDKIRFEALKEKKRKMMEAKASTRANISGQANVSRRAVSSSLVEEPGNESRSANAVSSTPLALGNREDEVRRQELKQKMEQIRAERARKVSSTPASTPQGQSSRRTSTISYCEPQPQPQLQPQVKRKRKEPPTPTPATNQTPGFQTQAPPPSVETPQFRALHERAAARNAAQSKQLEQARARSRKSMAGLITSRESWLGLRYVFHEFNHLPEPSETLTVFGREVDCWDLWSGIVREGYPPSPDAWVRITEGLGYVDDQDLLEEGQRSVVQALKEAFEKYLVEFWLATEWFADVKFEPVEPQDGEGEE</sequence>
<dbReference type="CDD" id="cd16100">
    <property type="entry name" value="ARID"/>
    <property type="match status" value="1"/>
</dbReference>
<dbReference type="InterPro" id="IPR009057">
    <property type="entry name" value="Homeodomain-like_sf"/>
</dbReference>
<keyword evidence="2 5" id="KW-0158">Chromosome</keyword>
<dbReference type="PROSITE" id="PS50172">
    <property type="entry name" value="BRCT"/>
    <property type="match status" value="1"/>
</dbReference>
<keyword evidence="4 5" id="KW-0539">Nucleus</keyword>
<evidence type="ECO:0000256" key="5">
    <source>
        <dbReference type="RuleBase" id="RU367107"/>
    </source>
</evidence>
<comment type="similarity">
    <text evidence="1 5">Belongs to the RAP1 family.</text>
</comment>
<name>A0AAN6W316_9PEZI</name>
<dbReference type="PANTHER" id="PTHR16466:SF6">
    <property type="entry name" value="TELOMERIC REPEAT-BINDING FACTOR 2-INTERACTING PROTEIN 1"/>
    <property type="match status" value="1"/>
</dbReference>
<comment type="caution">
    <text evidence="8">The sequence shown here is derived from an EMBL/GenBank/DDBJ whole genome shotgun (WGS) entry which is preliminary data.</text>
</comment>
<dbReference type="SUPFAM" id="SSF52113">
    <property type="entry name" value="BRCT domain"/>
    <property type="match status" value="1"/>
</dbReference>
<dbReference type="EMBL" id="MU866394">
    <property type="protein sequence ID" value="KAK4172772.1"/>
    <property type="molecule type" value="Genomic_DNA"/>
</dbReference>
<dbReference type="InterPro" id="IPR015010">
    <property type="entry name" value="TERF2IP_Myb"/>
</dbReference>
<dbReference type="Proteomes" id="UP001302321">
    <property type="component" value="Unassembled WGS sequence"/>
</dbReference>
<evidence type="ECO:0000256" key="2">
    <source>
        <dbReference type="ARBA" id="ARBA00022454"/>
    </source>
</evidence>
<feature type="compositionally biased region" description="Low complexity" evidence="6">
    <location>
        <begin position="184"/>
        <end position="210"/>
    </location>
</feature>
<keyword evidence="9" id="KW-1185">Reference proteome</keyword>
<reference evidence="8" key="2">
    <citation type="submission" date="2023-05" db="EMBL/GenBank/DDBJ databases">
        <authorList>
            <consortium name="Lawrence Berkeley National Laboratory"/>
            <person name="Steindorff A."/>
            <person name="Hensen N."/>
            <person name="Bonometti L."/>
            <person name="Westerberg I."/>
            <person name="Brannstrom I.O."/>
            <person name="Guillou S."/>
            <person name="Cros-Aarteil S."/>
            <person name="Calhoun S."/>
            <person name="Haridas S."/>
            <person name="Kuo A."/>
            <person name="Mondo S."/>
            <person name="Pangilinan J."/>
            <person name="Riley R."/>
            <person name="Labutti K."/>
            <person name="Andreopoulos B."/>
            <person name="Lipzen A."/>
            <person name="Chen C."/>
            <person name="Yanf M."/>
            <person name="Daum C."/>
            <person name="Ng V."/>
            <person name="Clum A."/>
            <person name="Ohm R."/>
            <person name="Martin F."/>
            <person name="Silar P."/>
            <person name="Natvig D."/>
            <person name="Lalanne C."/>
            <person name="Gautier V."/>
            <person name="Ament-Velasquez S.L."/>
            <person name="Kruys A."/>
            <person name="Hutchinson M.I."/>
            <person name="Powell A.J."/>
            <person name="Barry K."/>
            <person name="Miller A.N."/>
            <person name="Grigoriev I.V."/>
            <person name="Debuchy R."/>
            <person name="Gladieux P."/>
            <person name="Thoren M.H."/>
            <person name="Johannesson H."/>
        </authorList>
    </citation>
    <scope>NUCLEOTIDE SEQUENCE</scope>
    <source>
        <strain evidence="8">CBS 892.96</strain>
    </source>
</reference>
<feature type="region of interest" description="Disordered" evidence="6">
    <location>
        <begin position="169"/>
        <end position="216"/>
    </location>
</feature>
<evidence type="ECO:0000313" key="9">
    <source>
        <dbReference type="Proteomes" id="UP001302321"/>
    </source>
</evidence>
<gene>
    <name evidence="8" type="ORF">QBC36DRAFT_69577</name>
</gene>
<dbReference type="Pfam" id="PF16589">
    <property type="entry name" value="BRCT_2"/>
    <property type="match status" value="1"/>
</dbReference>
<feature type="domain" description="BRCT" evidence="7">
    <location>
        <begin position="14"/>
        <end position="94"/>
    </location>
</feature>
<feature type="compositionally biased region" description="Polar residues" evidence="6">
    <location>
        <begin position="419"/>
        <end position="439"/>
    </location>
</feature>
<dbReference type="GO" id="GO:0010833">
    <property type="term" value="P:telomere maintenance via telomere lengthening"/>
    <property type="evidence" value="ECO:0007669"/>
    <property type="project" value="UniProtKB-UniRule"/>
</dbReference>
<dbReference type="Gene3D" id="1.10.10.60">
    <property type="entry name" value="Homeodomain-like"/>
    <property type="match status" value="2"/>
</dbReference>
<comment type="function">
    <text evidence="5">Involved in the regulation of telomere length, clustering and has a specific role in telomere position effect (TPE).</text>
</comment>
<evidence type="ECO:0000256" key="1">
    <source>
        <dbReference type="ARBA" id="ARBA00010467"/>
    </source>
</evidence>
<dbReference type="Pfam" id="PF08914">
    <property type="entry name" value="Myb_Rap1"/>
    <property type="match status" value="2"/>
</dbReference>